<dbReference type="Pfam" id="PF17919">
    <property type="entry name" value="RT_RNaseH_2"/>
    <property type="match status" value="1"/>
</dbReference>
<gene>
    <name evidence="2" type="ORF">LIER_42885</name>
</gene>
<name>A0AAV3P764_LITER</name>
<reference evidence="2 3" key="1">
    <citation type="submission" date="2024-01" db="EMBL/GenBank/DDBJ databases">
        <title>The complete chloroplast genome sequence of Lithospermum erythrorhizon: insights into the phylogenetic relationship among Boraginaceae species and the maternal lineages of purple gromwells.</title>
        <authorList>
            <person name="Okada T."/>
            <person name="Watanabe K."/>
        </authorList>
    </citation>
    <scope>NUCLEOTIDE SEQUENCE [LARGE SCALE GENOMIC DNA]</scope>
</reference>
<dbReference type="InterPro" id="IPR043502">
    <property type="entry name" value="DNA/RNA_pol_sf"/>
</dbReference>
<feature type="domain" description="Reverse transcriptase/retrotransposon-derived protein RNase H-like" evidence="1">
    <location>
        <begin position="39"/>
        <end position="137"/>
    </location>
</feature>
<comment type="caution">
    <text evidence="2">The sequence shown here is derived from an EMBL/GenBank/DDBJ whole genome shotgun (WGS) entry which is preliminary data.</text>
</comment>
<dbReference type="Proteomes" id="UP001454036">
    <property type="component" value="Unassembled WGS sequence"/>
</dbReference>
<protein>
    <recommendedName>
        <fullName evidence="1">Reverse transcriptase/retrotransposon-derived protein RNase H-like domain-containing protein</fullName>
    </recommendedName>
</protein>
<dbReference type="PANTHER" id="PTHR48475:SF2">
    <property type="entry name" value="RIBONUCLEASE H"/>
    <property type="match status" value="1"/>
</dbReference>
<proteinExistence type="predicted"/>
<keyword evidence="3" id="KW-1185">Reference proteome</keyword>
<dbReference type="PANTHER" id="PTHR48475">
    <property type="entry name" value="RIBONUCLEASE H"/>
    <property type="match status" value="1"/>
</dbReference>
<evidence type="ECO:0000259" key="1">
    <source>
        <dbReference type="Pfam" id="PF17919"/>
    </source>
</evidence>
<sequence length="233" mass="26568">MIGERGIKPNPDKIKAILDTHPLVNIRNLRRASSTKFYWDDECHKAFEELKEYSGSPKLLSQLEPWDMLHLYLDVSNRAISSVLICEVEGQQRLVYYESRVLHGGEENYLVIDKFAFTLLISVQKLKIYIESCPIQVLTDQPMKRVIISPQLSRRLITWAIEISELEIFYVPRTSIKAQALADFVIEFTAQTPQIVSGSSDIEPGTNNPEWILFVDGARNEKGSGAGILMDWP</sequence>
<dbReference type="EMBL" id="BAABME010031466">
    <property type="protein sequence ID" value="GAA0145878.1"/>
    <property type="molecule type" value="Genomic_DNA"/>
</dbReference>
<organism evidence="2 3">
    <name type="scientific">Lithospermum erythrorhizon</name>
    <name type="common">Purple gromwell</name>
    <name type="synonym">Lithospermum officinale var. erythrorhizon</name>
    <dbReference type="NCBI Taxonomy" id="34254"/>
    <lineage>
        <taxon>Eukaryota</taxon>
        <taxon>Viridiplantae</taxon>
        <taxon>Streptophyta</taxon>
        <taxon>Embryophyta</taxon>
        <taxon>Tracheophyta</taxon>
        <taxon>Spermatophyta</taxon>
        <taxon>Magnoliopsida</taxon>
        <taxon>eudicotyledons</taxon>
        <taxon>Gunneridae</taxon>
        <taxon>Pentapetalae</taxon>
        <taxon>asterids</taxon>
        <taxon>lamiids</taxon>
        <taxon>Boraginales</taxon>
        <taxon>Boraginaceae</taxon>
        <taxon>Boraginoideae</taxon>
        <taxon>Lithospermeae</taxon>
        <taxon>Lithospermum</taxon>
    </lineage>
</organism>
<evidence type="ECO:0000313" key="3">
    <source>
        <dbReference type="Proteomes" id="UP001454036"/>
    </source>
</evidence>
<accession>A0AAV3P764</accession>
<dbReference type="InterPro" id="IPR041577">
    <property type="entry name" value="RT_RNaseH_2"/>
</dbReference>
<evidence type="ECO:0000313" key="2">
    <source>
        <dbReference type="EMBL" id="GAA0145878.1"/>
    </source>
</evidence>
<dbReference type="SUPFAM" id="SSF56672">
    <property type="entry name" value="DNA/RNA polymerases"/>
    <property type="match status" value="1"/>
</dbReference>
<dbReference type="AlphaFoldDB" id="A0AAV3P764"/>